<dbReference type="AlphaFoldDB" id="A0A0B5DNA2"/>
<dbReference type="Proteomes" id="UP000325763">
    <property type="component" value="Chromosome"/>
</dbReference>
<reference evidence="3 5" key="3">
    <citation type="submission" date="2017-09" db="EMBL/GenBank/DDBJ databases">
        <title>Streptomyces genome completion.</title>
        <authorList>
            <person name="Lee N."/>
            <person name="Cho B.-K."/>
        </authorList>
    </citation>
    <scope>NUCLEOTIDE SEQUENCE [LARGE SCALE GENOMIC DNA]</scope>
    <source>
        <strain evidence="3 5">ATCC 14899</strain>
    </source>
</reference>
<dbReference type="EMBL" id="CP023747">
    <property type="protein sequence ID" value="QEV43467.1"/>
    <property type="molecule type" value="Genomic_DNA"/>
</dbReference>
<accession>A0A0B5DNA2</accession>
<reference evidence="2 4" key="2">
    <citation type="journal article" date="2016" name="Appl. Microbiol. Biotechnol.">
        <title>Exploiting the genome sequence of Streptomyces nodosus for enhanced antibiotic production.</title>
        <authorList>
            <person name="Sweeney P."/>
            <person name="Murphy C.D."/>
            <person name="Caffrey P."/>
        </authorList>
    </citation>
    <scope>NUCLEOTIDE SEQUENCE [LARGE SCALE GENOMIC DNA]</scope>
    <source>
        <strain evidence="2 4">ATCC 14899</strain>
    </source>
</reference>
<reference evidence="4" key="1">
    <citation type="submission" date="2014-09" db="EMBL/GenBank/DDBJ databases">
        <title>Sequence of the Streptomyces nodosus genome.</title>
        <authorList>
            <person name="Sweeney P."/>
            <person name="Stephens N."/>
            <person name="Murphy C."/>
            <person name="Caffrey P."/>
        </authorList>
    </citation>
    <scope>NUCLEOTIDE SEQUENCE [LARGE SCALE GENOMIC DNA]</scope>
    <source>
        <strain evidence="4">ATCC 14899</strain>
    </source>
</reference>
<evidence type="ECO:0000313" key="3">
    <source>
        <dbReference type="EMBL" id="QEV43467.1"/>
    </source>
</evidence>
<evidence type="ECO:0000313" key="5">
    <source>
        <dbReference type="Proteomes" id="UP000325763"/>
    </source>
</evidence>
<proteinExistence type="predicted"/>
<evidence type="ECO:0000256" key="1">
    <source>
        <dbReference type="SAM" id="Phobius"/>
    </source>
</evidence>
<keyword evidence="1" id="KW-0472">Membrane</keyword>
<dbReference type="HOGENOM" id="CLU_106273_0_1_11"/>
<dbReference type="Proteomes" id="UP000031526">
    <property type="component" value="Chromosome"/>
</dbReference>
<evidence type="ECO:0000313" key="2">
    <source>
        <dbReference type="EMBL" id="AJE42765.1"/>
    </source>
</evidence>
<name>A0A0B5DNA2_9ACTN</name>
<protein>
    <submittedName>
        <fullName evidence="2">Membrane protein</fullName>
    </submittedName>
    <submittedName>
        <fullName evidence="3">Phage holin family protein</fullName>
    </submittedName>
</protein>
<dbReference type="EMBL" id="CP009313">
    <property type="protein sequence ID" value="AJE42765.1"/>
    <property type="molecule type" value="Genomic_DNA"/>
</dbReference>
<dbReference type="OrthoDB" id="3403110at2"/>
<organism evidence="2 4">
    <name type="scientific">Streptomyces nodosus</name>
    <dbReference type="NCBI Taxonomy" id="40318"/>
    <lineage>
        <taxon>Bacteria</taxon>
        <taxon>Bacillati</taxon>
        <taxon>Actinomycetota</taxon>
        <taxon>Actinomycetes</taxon>
        <taxon>Kitasatosporales</taxon>
        <taxon>Streptomycetaceae</taxon>
        <taxon>Streptomyces</taxon>
    </lineage>
</organism>
<dbReference type="Pfam" id="PF07332">
    <property type="entry name" value="Phage_holin_3_6"/>
    <property type="match status" value="1"/>
</dbReference>
<dbReference type="InterPro" id="IPR009937">
    <property type="entry name" value="Phage_holin_3_6"/>
</dbReference>
<keyword evidence="1" id="KW-1133">Transmembrane helix</keyword>
<dbReference type="RefSeq" id="WP_043449387.1">
    <property type="nucleotide sequence ID" value="NZ_CP009313.1"/>
</dbReference>
<feature type="transmembrane region" description="Helical" evidence="1">
    <location>
        <begin position="51"/>
        <end position="74"/>
    </location>
</feature>
<feature type="transmembrane region" description="Helical" evidence="1">
    <location>
        <begin position="80"/>
        <end position="101"/>
    </location>
</feature>
<sequence length="135" mass="14272">MPDGHPMGERSVRQLVHDGTEQLSQLVRQEMTLAKLELTDKGRRMGRGGGMLGASGALAYIGFFAFAAAAAAALVLLLPVWAAALTVAFGLLLIAGLLGIIGRAQLRRAVPPGPKEALGSVRADVEEIKERAHHR</sequence>
<gene>
    <name evidence="3" type="ORF">CP978_24310</name>
    <name evidence="2" type="ORF">SNOD_24000</name>
</gene>
<keyword evidence="4" id="KW-1185">Reference proteome</keyword>
<dbReference type="STRING" id="40318.SNOD_24000"/>
<dbReference type="KEGG" id="snq:CP978_24310"/>
<evidence type="ECO:0000313" key="4">
    <source>
        <dbReference type="Proteomes" id="UP000031526"/>
    </source>
</evidence>
<keyword evidence="1" id="KW-0812">Transmembrane</keyword>